<dbReference type="OrthoDB" id="2095648at2759"/>
<dbReference type="Pfam" id="PF13516">
    <property type="entry name" value="LRR_6"/>
    <property type="match status" value="1"/>
</dbReference>
<dbReference type="Proteomes" id="UP000029121">
    <property type="component" value="Unassembled WGS sequence"/>
</dbReference>
<dbReference type="AlphaFoldDB" id="R0FGY5"/>
<dbReference type="Gene3D" id="1.20.1280.50">
    <property type="match status" value="1"/>
</dbReference>
<dbReference type="InterPro" id="IPR032675">
    <property type="entry name" value="LRR_dom_sf"/>
</dbReference>
<dbReference type="SUPFAM" id="SSF81383">
    <property type="entry name" value="F-box domain"/>
    <property type="match status" value="1"/>
</dbReference>
<evidence type="ECO:0000313" key="3">
    <source>
        <dbReference type="Proteomes" id="UP000029121"/>
    </source>
</evidence>
<dbReference type="SMART" id="SM00367">
    <property type="entry name" value="LRR_CC"/>
    <property type="match status" value="3"/>
</dbReference>
<sequence>MKDKEYRNWAELPPDLTSSILQRLGAIEILENAQKVCKSWHRVCKDPSMWRKIEIDKGGDSESVKYDLEGMCRHAVDRSQGGLVEIAIHHFGTDGLLDYIADRSSNLRSLRLVRCLPITDKGVANAIVKLPLLEDLEVSFCSVSGECLSVVGQSCPHLKTLKLNRRPRIEFSMDMCDRNAIAIAESMPELRHLQLLGNALTNTGLSAMLDRCPHLEYLDLRQCSNVTLVGDLMKRCFERIKDLRGPDDSTADCPFESSGLLTHSDGFVPYLYGHYDIMAGDDLMGDVIGDLLAWGG</sequence>
<dbReference type="KEGG" id="crb:17882421"/>
<dbReference type="InterPro" id="IPR036047">
    <property type="entry name" value="F-box-like_dom_sf"/>
</dbReference>
<dbReference type="PROSITE" id="PS50181">
    <property type="entry name" value="FBOX"/>
    <property type="match status" value="1"/>
</dbReference>
<dbReference type="PANTHER" id="PTHR38926">
    <property type="entry name" value="F-BOX DOMAIN CONTAINING PROTEIN, EXPRESSED"/>
    <property type="match status" value="1"/>
</dbReference>
<dbReference type="eggNOG" id="KOG1947">
    <property type="taxonomic scope" value="Eukaryota"/>
</dbReference>
<organism evidence="2 3">
    <name type="scientific">Capsella rubella</name>
    <dbReference type="NCBI Taxonomy" id="81985"/>
    <lineage>
        <taxon>Eukaryota</taxon>
        <taxon>Viridiplantae</taxon>
        <taxon>Streptophyta</taxon>
        <taxon>Embryophyta</taxon>
        <taxon>Tracheophyta</taxon>
        <taxon>Spermatophyta</taxon>
        <taxon>Magnoliopsida</taxon>
        <taxon>eudicotyledons</taxon>
        <taxon>Gunneridae</taxon>
        <taxon>Pentapetalae</taxon>
        <taxon>rosids</taxon>
        <taxon>malvids</taxon>
        <taxon>Brassicales</taxon>
        <taxon>Brassicaceae</taxon>
        <taxon>Camelineae</taxon>
        <taxon>Capsella</taxon>
    </lineage>
</organism>
<evidence type="ECO:0000313" key="2">
    <source>
        <dbReference type="EMBL" id="EOA21246.1"/>
    </source>
</evidence>
<gene>
    <name evidence="2" type="ORF">CARUB_v10001596mg</name>
</gene>
<protein>
    <recommendedName>
        <fullName evidence="1">F-box domain-containing protein</fullName>
    </recommendedName>
</protein>
<dbReference type="CDD" id="cd22164">
    <property type="entry name" value="F-box_AtSKIP19-like"/>
    <property type="match status" value="1"/>
</dbReference>
<dbReference type="EMBL" id="KB870810">
    <property type="protein sequence ID" value="EOA21246.1"/>
    <property type="molecule type" value="Genomic_DNA"/>
</dbReference>
<keyword evidence="3" id="KW-1185">Reference proteome</keyword>
<accession>R0FGY5</accession>
<dbReference type="SMART" id="SM00256">
    <property type="entry name" value="FBOX"/>
    <property type="match status" value="1"/>
</dbReference>
<proteinExistence type="predicted"/>
<feature type="domain" description="F-box" evidence="1">
    <location>
        <begin position="6"/>
        <end position="53"/>
    </location>
</feature>
<dbReference type="STRING" id="81985.R0FGY5"/>
<dbReference type="Pfam" id="PF12937">
    <property type="entry name" value="F-box-like"/>
    <property type="match status" value="1"/>
</dbReference>
<dbReference type="InterPro" id="IPR001810">
    <property type="entry name" value="F-box_dom"/>
</dbReference>
<name>R0FGY5_9BRAS</name>
<dbReference type="SUPFAM" id="SSF52047">
    <property type="entry name" value="RNI-like"/>
    <property type="match status" value="1"/>
</dbReference>
<dbReference type="PANTHER" id="PTHR38926:SF29">
    <property type="entry name" value="F-BOX PROTEIN SKIP19-RELATED"/>
    <property type="match status" value="1"/>
</dbReference>
<dbReference type="Gene3D" id="3.80.10.10">
    <property type="entry name" value="Ribonuclease Inhibitor"/>
    <property type="match status" value="1"/>
</dbReference>
<dbReference type="InterPro" id="IPR006553">
    <property type="entry name" value="Leu-rich_rpt_Cys-con_subtyp"/>
</dbReference>
<dbReference type="InterPro" id="IPR001611">
    <property type="entry name" value="Leu-rich_rpt"/>
</dbReference>
<evidence type="ECO:0000259" key="1">
    <source>
        <dbReference type="PROSITE" id="PS50181"/>
    </source>
</evidence>
<reference evidence="3" key="1">
    <citation type="journal article" date="2013" name="Nat. Genet.">
        <title>The Capsella rubella genome and the genomic consequences of rapid mating system evolution.</title>
        <authorList>
            <person name="Slotte T."/>
            <person name="Hazzouri K.M."/>
            <person name="Agren J.A."/>
            <person name="Koenig D."/>
            <person name="Maumus F."/>
            <person name="Guo Y.L."/>
            <person name="Steige K."/>
            <person name="Platts A.E."/>
            <person name="Escobar J.S."/>
            <person name="Newman L.K."/>
            <person name="Wang W."/>
            <person name="Mandakova T."/>
            <person name="Vello E."/>
            <person name="Smith L.M."/>
            <person name="Henz S.R."/>
            <person name="Steffen J."/>
            <person name="Takuno S."/>
            <person name="Brandvain Y."/>
            <person name="Coop G."/>
            <person name="Andolfatto P."/>
            <person name="Hu T.T."/>
            <person name="Blanchette M."/>
            <person name="Clark R.M."/>
            <person name="Quesneville H."/>
            <person name="Nordborg M."/>
            <person name="Gaut B.S."/>
            <person name="Lysak M.A."/>
            <person name="Jenkins J."/>
            <person name="Grimwood J."/>
            <person name="Chapman J."/>
            <person name="Prochnik S."/>
            <person name="Shu S."/>
            <person name="Rokhsar D."/>
            <person name="Schmutz J."/>
            <person name="Weigel D."/>
            <person name="Wright S.I."/>
        </authorList>
    </citation>
    <scope>NUCLEOTIDE SEQUENCE [LARGE SCALE GENOMIC DNA]</scope>
    <source>
        <strain evidence="3">cv. Monte Gargano</strain>
    </source>
</reference>